<name>A0AA88KFZ2_NAELO</name>
<organism evidence="2 3">
    <name type="scientific">Naegleria lovaniensis</name>
    <name type="common">Amoeba</name>
    <dbReference type="NCBI Taxonomy" id="51637"/>
    <lineage>
        <taxon>Eukaryota</taxon>
        <taxon>Discoba</taxon>
        <taxon>Heterolobosea</taxon>
        <taxon>Tetramitia</taxon>
        <taxon>Eutetramitia</taxon>
        <taxon>Vahlkampfiidae</taxon>
        <taxon>Naegleria</taxon>
    </lineage>
</organism>
<dbReference type="RefSeq" id="XP_044543685.1">
    <property type="nucleotide sequence ID" value="XM_044686378.1"/>
</dbReference>
<feature type="region of interest" description="Disordered" evidence="1">
    <location>
        <begin position="335"/>
        <end position="372"/>
    </location>
</feature>
<sequence length="480" mass="55328">MSKGTMEMRKTTHEHPSTTFYQLKDWIQWFHEELGTILGERGVVESFRAEDQLLKTSTTTLENRIKKGLIMILQGMNILIQKHPLEGVILKEHETVLLIEALSCIYEEKGTLFQYISHHCQHSVREALLKLESCLSELVFNENKSHHDYELVAQFSQFCMMALMFRLQNYDLLMMQPQSFEELACRLKDIFIKPDTQKERMLSYLLDPLFKEIDEGGNFSSMQIGSMAENVRRRCCILRHLSLQSKDSQLKLELIFGGLQSYITPQVIFHESMRRNLEQAIQAFFEPLSMANLSHHALIETVEGMKKKVFLIIIQIVATCSEEDMRVVAGNLESVSRNPSPSLNRSTTANGKPRKKKQKQTGALSDHSVSQQQDAPSNVLSHMIDALLNVLGCNVVFTQKLLNDVFAIIKILATSRNNKQRIELLLRVMESLRKHLMPINSDDNQPERNSQKQQQHLQYGLFIRSAFCLDENNHLESFEM</sequence>
<proteinExistence type="predicted"/>
<dbReference type="Proteomes" id="UP000816034">
    <property type="component" value="Unassembled WGS sequence"/>
</dbReference>
<dbReference type="AlphaFoldDB" id="A0AA88KFZ2"/>
<protein>
    <submittedName>
        <fullName evidence="2">Uncharacterized protein</fullName>
    </submittedName>
</protein>
<evidence type="ECO:0000313" key="3">
    <source>
        <dbReference type="Proteomes" id="UP000816034"/>
    </source>
</evidence>
<dbReference type="GeneID" id="68103249"/>
<evidence type="ECO:0000256" key="1">
    <source>
        <dbReference type="SAM" id="MobiDB-lite"/>
    </source>
</evidence>
<comment type="caution">
    <text evidence="2">The sequence shown here is derived from an EMBL/GenBank/DDBJ whole genome shotgun (WGS) entry which is preliminary data.</text>
</comment>
<feature type="compositionally biased region" description="Polar residues" evidence="1">
    <location>
        <begin position="360"/>
        <end position="372"/>
    </location>
</feature>
<evidence type="ECO:0000313" key="2">
    <source>
        <dbReference type="EMBL" id="KAG2374511.1"/>
    </source>
</evidence>
<reference evidence="2 3" key="1">
    <citation type="journal article" date="2018" name="BMC Genomics">
        <title>The genome of Naegleria lovaniensis, the basis for a comparative approach to unravel pathogenicity factors of the human pathogenic amoeba N. fowleri.</title>
        <authorList>
            <person name="Liechti N."/>
            <person name="Schurch N."/>
            <person name="Bruggmann R."/>
            <person name="Wittwer M."/>
        </authorList>
    </citation>
    <scope>NUCLEOTIDE SEQUENCE [LARGE SCALE GENOMIC DNA]</scope>
    <source>
        <strain evidence="2 3">ATCC 30569</strain>
    </source>
</reference>
<feature type="compositionally biased region" description="Polar residues" evidence="1">
    <location>
        <begin position="335"/>
        <end position="350"/>
    </location>
</feature>
<dbReference type="EMBL" id="PYSW02000045">
    <property type="protein sequence ID" value="KAG2374511.1"/>
    <property type="molecule type" value="Genomic_DNA"/>
</dbReference>
<keyword evidence="3" id="KW-1185">Reference proteome</keyword>
<gene>
    <name evidence="2" type="ORF">C9374_010795</name>
</gene>
<accession>A0AA88KFZ2</accession>